<dbReference type="InterPro" id="IPR013517">
    <property type="entry name" value="FG-GAP"/>
</dbReference>
<dbReference type="Gene3D" id="2.130.10.130">
    <property type="entry name" value="Integrin alpha, N-terminal"/>
    <property type="match status" value="4"/>
</dbReference>
<feature type="chain" id="PRO_5016728636" evidence="2">
    <location>
        <begin position="20"/>
        <end position="1105"/>
    </location>
</feature>
<dbReference type="InterPro" id="IPR011519">
    <property type="entry name" value="UnbV_ASPIC"/>
</dbReference>
<feature type="signal peptide" evidence="2">
    <location>
        <begin position="1"/>
        <end position="19"/>
    </location>
</feature>
<evidence type="ECO:0000256" key="1">
    <source>
        <dbReference type="ARBA" id="ARBA00022729"/>
    </source>
</evidence>
<dbReference type="SUPFAM" id="SSF69318">
    <property type="entry name" value="Integrin alpha N-terminal domain"/>
    <property type="match status" value="3"/>
</dbReference>
<dbReference type="InterPro" id="IPR027039">
    <property type="entry name" value="Crtac1"/>
</dbReference>
<proteinExistence type="predicted"/>
<dbReference type="PROSITE" id="PS51257">
    <property type="entry name" value="PROKAR_LIPOPROTEIN"/>
    <property type="match status" value="1"/>
</dbReference>
<evidence type="ECO:0000313" key="4">
    <source>
        <dbReference type="EMBL" id="RDY61561.1"/>
    </source>
</evidence>
<reference evidence="4 5" key="1">
    <citation type="submission" date="2018-08" db="EMBL/GenBank/DDBJ databases">
        <title>Muricauda nanhaiensis sp. nov., isolated from seawater of the South China Sea.</title>
        <authorList>
            <person name="Dang Y."/>
        </authorList>
    </citation>
    <scope>NUCLEOTIDE SEQUENCE [LARGE SCALE GENOMIC DNA]</scope>
    <source>
        <strain evidence="4 5">SM1704</strain>
    </source>
</reference>
<keyword evidence="1 2" id="KW-0732">Signal</keyword>
<evidence type="ECO:0000259" key="3">
    <source>
        <dbReference type="Pfam" id="PF07593"/>
    </source>
</evidence>
<evidence type="ECO:0000313" key="5">
    <source>
        <dbReference type="Proteomes" id="UP000261828"/>
    </source>
</evidence>
<dbReference type="AlphaFoldDB" id="A0A371JUR4"/>
<dbReference type="Pfam" id="PF07593">
    <property type="entry name" value="UnbV_ASPIC"/>
    <property type="match status" value="1"/>
</dbReference>
<evidence type="ECO:0000256" key="2">
    <source>
        <dbReference type="SAM" id="SignalP"/>
    </source>
</evidence>
<organism evidence="4 5">
    <name type="scientific">Flagellimonas nanhaiensis</name>
    <dbReference type="NCBI Taxonomy" id="2292706"/>
    <lineage>
        <taxon>Bacteria</taxon>
        <taxon>Pseudomonadati</taxon>
        <taxon>Bacteroidota</taxon>
        <taxon>Flavobacteriia</taxon>
        <taxon>Flavobacteriales</taxon>
        <taxon>Flavobacteriaceae</taxon>
        <taxon>Flagellimonas</taxon>
    </lineage>
</organism>
<dbReference type="EMBL" id="QTJX01000001">
    <property type="protein sequence ID" value="RDY61561.1"/>
    <property type="molecule type" value="Genomic_DNA"/>
</dbReference>
<dbReference type="InterPro" id="IPR028994">
    <property type="entry name" value="Integrin_alpha_N"/>
</dbReference>
<name>A0A371JUR4_9FLAO</name>
<gene>
    <name evidence="4" type="ORF">DX873_05220</name>
</gene>
<dbReference type="PANTHER" id="PTHR16026">
    <property type="entry name" value="CARTILAGE ACIDIC PROTEIN 1"/>
    <property type="match status" value="1"/>
</dbReference>
<keyword evidence="5" id="KW-1185">Reference proteome</keyword>
<dbReference type="Pfam" id="PF13517">
    <property type="entry name" value="FG-GAP_3"/>
    <property type="match status" value="5"/>
</dbReference>
<dbReference type="RefSeq" id="WP_116183441.1">
    <property type="nucleotide sequence ID" value="NZ_QTJX01000001.1"/>
</dbReference>
<dbReference type="PANTHER" id="PTHR16026:SF0">
    <property type="entry name" value="CARTILAGE ACIDIC PROTEIN 1"/>
    <property type="match status" value="1"/>
</dbReference>
<dbReference type="Proteomes" id="UP000261828">
    <property type="component" value="Unassembled WGS sequence"/>
</dbReference>
<sequence length="1105" mass="124080">MTLKRVCLFSVLLMTVFFGCEKSNETKNASSTPRFELLPASKTGIDFINKVKQTNTFNFLNYLDIFNGGGVALGDFNNDELLDIYFTSNQNSNKLYLNQGDFEFEDVTVRAGVSDELGWTTGVNVMDFNNDGHLDIYVCKSGALQDSNLRKNKLFINQGDATFKDEAEAWGIDHSGFSIQSYFVDYDKDGDLDMYLVNHRSDFNNVRKIDSKVNWAYIDEFSDQLFRNDDGFFTNVTEESGLRNKAWGLSAAIGDFNEDGWPDIYVANDFIQPDHIYINNQDGTFTDDVLGMFDHISYNSMGSDYADINNDLLPDLVVLDMLAEDHLRSKENMATMDSRGFQYMVESNYHYPYMSNVLQLNLGKGNFSEVAQLTGISKTDWSWGPLIADFDNDGYKDIFISNGIEKDLGNQDFRVNLRPTIQANPRMGIEELEQLMPGEKMANYIFQNKGELELENVSEHWGIDIPMNSNGAAYGDLDNDGDLDLVLNNSSDVASIFKNNSEEHNFIKLSLKGKQKNVDAIGAKVKIVTKNGHQLKTNYFARGYQSAMKDALHFGLGNVDKVQSIVVEWPDSTISTLQNQGINQILVVHQKNAMEPSRQNNNLVRKEYLKAIDKSALEIDFEHTEPIYDDFKNQVLLPQKLSQLGPDIEVGDVNNDELDDVIVSGAQGQSVVLFTQEKNGLFRKKKTPDFERHAEQETLGLHLFDCDGDGDLDLYATNGSYEFDENDPSLQDVLYKNDGLGNFSTTTTLPQMLIATKKVISIDYDNDGDLDLFVGGRLIGKKYPLPPKSYILENNSGVFTEATQRIAPELETVGMITDMVFSDYDKDGDKDLIVVGEWMPISVFENTGGHFSLLPIDGVKVSQGWWQSIEILDIDNDGDDDYLIGNLGKNNKFHPTAEKPLHVYASHLDDNESFDMILSKEYKGRLVPTRGKECSTQQNPFLDQKFKSYKAFANSSLQDIYGADILEKSYHAEAKTFHSSLLINNGNGNFELKSLPNAAQKGPTLDFEVVDLNKDGYLDVIGVGAIHETEVETIRYDGNSGYILLNNKGKLVPAPSKDFHLDENTKVIKKINLRGIPYLLVGNNNGPLQIFKTQSSIEIGVEEIN</sequence>
<protein>
    <submittedName>
        <fullName evidence="4">RNA-binding protein</fullName>
    </submittedName>
</protein>
<accession>A0A371JUR4</accession>
<dbReference type="OrthoDB" id="9816120at2"/>
<feature type="domain" description="ASPIC/UnbV" evidence="3">
    <location>
        <begin position="520"/>
        <end position="586"/>
    </location>
</feature>
<comment type="caution">
    <text evidence="4">The sequence shown here is derived from an EMBL/GenBank/DDBJ whole genome shotgun (WGS) entry which is preliminary data.</text>
</comment>